<dbReference type="AlphaFoldDB" id="A0A4U9R6T6"/>
<organism evidence="1 2">
    <name type="scientific">Hathewaya histolytica</name>
    <name type="common">Clostridium histolyticum</name>
    <dbReference type="NCBI Taxonomy" id="1498"/>
    <lineage>
        <taxon>Bacteria</taxon>
        <taxon>Bacillati</taxon>
        <taxon>Bacillota</taxon>
        <taxon>Clostridia</taxon>
        <taxon>Eubacteriales</taxon>
        <taxon>Clostridiaceae</taxon>
        <taxon>Hathewaya</taxon>
    </lineage>
</organism>
<name>A0A4U9R6T6_HATHI</name>
<evidence type="ECO:0000313" key="1">
    <source>
        <dbReference type="EMBL" id="VTQ84410.1"/>
    </source>
</evidence>
<protein>
    <submittedName>
        <fullName evidence="1">Uncharacterized protein</fullName>
    </submittedName>
</protein>
<sequence>MESIKKAFVGQVNHFYWCRYFGGNGFLSYKKIISFFNEIFYGTFYKFYEKYIIGLTLGH</sequence>
<proteinExistence type="predicted"/>
<dbReference type="RefSeq" id="WP_138209315.1">
    <property type="nucleotide sequence ID" value="NZ_CBCRUQ010000009.1"/>
</dbReference>
<reference evidence="1 2" key="1">
    <citation type="submission" date="2019-05" db="EMBL/GenBank/DDBJ databases">
        <authorList>
            <consortium name="Pathogen Informatics"/>
        </authorList>
    </citation>
    <scope>NUCLEOTIDE SEQUENCE [LARGE SCALE GENOMIC DNA]</scope>
    <source>
        <strain evidence="1 2">NCTC503</strain>
    </source>
</reference>
<keyword evidence="2" id="KW-1185">Reference proteome</keyword>
<dbReference type="KEGG" id="hhw:NCTC503_00535"/>
<evidence type="ECO:0000313" key="2">
    <source>
        <dbReference type="Proteomes" id="UP000308489"/>
    </source>
</evidence>
<dbReference type="Proteomes" id="UP000308489">
    <property type="component" value="Chromosome 1"/>
</dbReference>
<dbReference type="EMBL" id="LR590481">
    <property type="protein sequence ID" value="VTQ84410.1"/>
    <property type="molecule type" value="Genomic_DNA"/>
</dbReference>
<accession>A0A4U9R6T6</accession>
<gene>
    <name evidence="1" type="ORF">NCTC503_00535</name>
</gene>